<proteinExistence type="predicted"/>
<sequence length="121" mass="14727">MATNSSQQQQLETEVMVDEIHQYYFRYVSSIGGTCRIFGFKMHDRSHSVMVLPVHLHRERIILYEELDDHENIQRRLESRSKFEAFLKLNRENEEARQYLYAEIPEQYTWDNKNAERTKRK</sequence>
<gene>
    <name evidence="1" type="ORF">PSYICH_LOCUS15742</name>
</gene>
<evidence type="ECO:0000313" key="2">
    <source>
        <dbReference type="Proteomes" id="UP001153636"/>
    </source>
</evidence>
<comment type="caution">
    <text evidence="1">The sequence shown here is derived from an EMBL/GenBank/DDBJ whole genome shotgun (WGS) entry which is preliminary data.</text>
</comment>
<keyword evidence="2" id="KW-1185">Reference proteome</keyword>
<accession>A0A9P0GLR6</accession>
<organism evidence="1 2">
    <name type="scientific">Psylliodes chrysocephalus</name>
    <dbReference type="NCBI Taxonomy" id="3402493"/>
    <lineage>
        <taxon>Eukaryota</taxon>
        <taxon>Metazoa</taxon>
        <taxon>Ecdysozoa</taxon>
        <taxon>Arthropoda</taxon>
        <taxon>Hexapoda</taxon>
        <taxon>Insecta</taxon>
        <taxon>Pterygota</taxon>
        <taxon>Neoptera</taxon>
        <taxon>Endopterygota</taxon>
        <taxon>Coleoptera</taxon>
        <taxon>Polyphaga</taxon>
        <taxon>Cucujiformia</taxon>
        <taxon>Chrysomeloidea</taxon>
        <taxon>Chrysomelidae</taxon>
        <taxon>Galerucinae</taxon>
        <taxon>Alticini</taxon>
        <taxon>Psylliodes</taxon>
    </lineage>
</organism>
<name>A0A9P0GLR6_9CUCU</name>
<reference evidence="1" key="1">
    <citation type="submission" date="2022-01" db="EMBL/GenBank/DDBJ databases">
        <authorList>
            <person name="King R."/>
        </authorList>
    </citation>
    <scope>NUCLEOTIDE SEQUENCE</scope>
</reference>
<dbReference type="EMBL" id="CAKMHV010000003">
    <property type="protein sequence ID" value="CAH1115867.1"/>
    <property type="molecule type" value="Genomic_DNA"/>
</dbReference>
<dbReference type="OrthoDB" id="10058710at2759"/>
<dbReference type="Proteomes" id="UP001153636">
    <property type="component" value="Unassembled WGS sequence"/>
</dbReference>
<evidence type="ECO:0000313" key="1">
    <source>
        <dbReference type="EMBL" id="CAH1115867.1"/>
    </source>
</evidence>
<protein>
    <submittedName>
        <fullName evidence="1">Uncharacterized protein</fullName>
    </submittedName>
</protein>
<dbReference type="AlphaFoldDB" id="A0A9P0GLR6"/>